<dbReference type="GO" id="GO:0004523">
    <property type="term" value="F:RNA-DNA hybrid ribonuclease activity"/>
    <property type="evidence" value="ECO:0007669"/>
    <property type="project" value="InterPro"/>
</dbReference>
<evidence type="ECO:0000313" key="2">
    <source>
        <dbReference type="EMBL" id="RLN22972.1"/>
    </source>
</evidence>
<dbReference type="CDD" id="cd06222">
    <property type="entry name" value="RNase_H_like"/>
    <property type="match status" value="1"/>
</dbReference>
<dbReference type="InterPro" id="IPR052929">
    <property type="entry name" value="RNase_H-like_EbsB-rel"/>
</dbReference>
<dbReference type="InterPro" id="IPR002156">
    <property type="entry name" value="RNaseH_domain"/>
</dbReference>
<dbReference type="SUPFAM" id="SSF53098">
    <property type="entry name" value="Ribonuclease H-like"/>
    <property type="match status" value="1"/>
</dbReference>
<dbReference type="PANTHER" id="PTHR47074:SF70">
    <property type="entry name" value="OS07G0513450 PROTEIN"/>
    <property type="match status" value="1"/>
</dbReference>
<dbReference type="AlphaFoldDB" id="A0A3L6SK18"/>
<dbReference type="PANTHER" id="PTHR47074">
    <property type="entry name" value="BNAC02G40300D PROTEIN"/>
    <property type="match status" value="1"/>
</dbReference>
<dbReference type="InterPro" id="IPR036397">
    <property type="entry name" value="RNaseH_sf"/>
</dbReference>
<dbReference type="EMBL" id="PQIB02000004">
    <property type="protein sequence ID" value="RLN22972.1"/>
    <property type="molecule type" value="Genomic_DNA"/>
</dbReference>
<name>A0A3L6SK18_PANMI</name>
<accession>A0A3L6SK18</accession>
<protein>
    <recommendedName>
        <fullName evidence="1">RNase H type-1 domain-containing protein</fullName>
    </recommendedName>
</protein>
<dbReference type="InterPro" id="IPR012337">
    <property type="entry name" value="RNaseH-like_sf"/>
</dbReference>
<evidence type="ECO:0000259" key="1">
    <source>
        <dbReference type="Pfam" id="PF13456"/>
    </source>
</evidence>
<keyword evidence="3" id="KW-1185">Reference proteome</keyword>
<organism evidence="2 3">
    <name type="scientific">Panicum miliaceum</name>
    <name type="common">Proso millet</name>
    <name type="synonym">Broomcorn millet</name>
    <dbReference type="NCBI Taxonomy" id="4540"/>
    <lineage>
        <taxon>Eukaryota</taxon>
        <taxon>Viridiplantae</taxon>
        <taxon>Streptophyta</taxon>
        <taxon>Embryophyta</taxon>
        <taxon>Tracheophyta</taxon>
        <taxon>Spermatophyta</taxon>
        <taxon>Magnoliopsida</taxon>
        <taxon>Liliopsida</taxon>
        <taxon>Poales</taxon>
        <taxon>Poaceae</taxon>
        <taxon>PACMAD clade</taxon>
        <taxon>Panicoideae</taxon>
        <taxon>Panicodae</taxon>
        <taxon>Paniceae</taxon>
        <taxon>Panicinae</taxon>
        <taxon>Panicum</taxon>
        <taxon>Panicum sect. Panicum</taxon>
    </lineage>
</organism>
<reference evidence="3" key="1">
    <citation type="journal article" date="2019" name="Nat. Commun.">
        <title>The genome of broomcorn millet.</title>
        <authorList>
            <person name="Zou C."/>
            <person name="Miki D."/>
            <person name="Li D."/>
            <person name="Tang Q."/>
            <person name="Xiao L."/>
            <person name="Rajput S."/>
            <person name="Deng P."/>
            <person name="Jia W."/>
            <person name="Huang R."/>
            <person name="Zhang M."/>
            <person name="Sun Y."/>
            <person name="Hu J."/>
            <person name="Fu X."/>
            <person name="Schnable P.S."/>
            <person name="Li F."/>
            <person name="Zhang H."/>
            <person name="Feng B."/>
            <person name="Zhu X."/>
            <person name="Liu R."/>
            <person name="Schnable J.C."/>
            <person name="Zhu J.-K."/>
            <person name="Zhang H."/>
        </authorList>
    </citation>
    <scope>NUCLEOTIDE SEQUENCE [LARGE SCALE GENOMIC DNA]</scope>
</reference>
<proteinExistence type="predicted"/>
<dbReference type="GO" id="GO:0003676">
    <property type="term" value="F:nucleic acid binding"/>
    <property type="evidence" value="ECO:0007669"/>
    <property type="project" value="InterPro"/>
</dbReference>
<dbReference type="STRING" id="4540.A0A3L6SK18"/>
<dbReference type="Pfam" id="PF13456">
    <property type="entry name" value="RVT_3"/>
    <property type="match status" value="1"/>
</dbReference>
<dbReference type="Proteomes" id="UP000275267">
    <property type="component" value="Unassembled WGS sequence"/>
</dbReference>
<dbReference type="Gene3D" id="3.30.420.10">
    <property type="entry name" value="Ribonuclease H-like superfamily/Ribonuclease H"/>
    <property type="match status" value="1"/>
</dbReference>
<gene>
    <name evidence="2" type="ORF">C2845_PM07G12480</name>
</gene>
<feature type="domain" description="RNase H type-1" evidence="1">
    <location>
        <begin position="37"/>
        <end position="154"/>
    </location>
</feature>
<evidence type="ECO:0000313" key="3">
    <source>
        <dbReference type="Proteomes" id="UP000275267"/>
    </source>
</evidence>
<sequence>MHTIAIGIIPSFSDSFLPTNRGDGFEGLDLNSGWNCAYTAASGQGRWGFIIRDEGGNVIHAAAGKLARLRDALQEEMIACSEGARAAADRGICNVIFETDSLILKQAMEDDSYWLAPAGGAIYELKQLIQGSFSSFDFVFAPRSCNKVAHALAALGCSCSHESVLSWDGVPSCTADAVASDCAEPLS</sequence>
<comment type="caution">
    <text evidence="2">The sequence shown here is derived from an EMBL/GenBank/DDBJ whole genome shotgun (WGS) entry which is preliminary data.</text>
</comment>
<dbReference type="OrthoDB" id="696282at2759"/>
<dbReference type="InterPro" id="IPR044730">
    <property type="entry name" value="RNase_H-like_dom_plant"/>
</dbReference>